<dbReference type="SMART" id="SM00398">
    <property type="entry name" value="HMG"/>
    <property type="match status" value="1"/>
</dbReference>
<protein>
    <recommendedName>
        <fullName evidence="4">HMG box domain-containing protein</fullName>
    </recommendedName>
</protein>
<keyword evidence="1 2" id="KW-0238">DNA-binding</keyword>
<dbReference type="InterPro" id="IPR009071">
    <property type="entry name" value="HMG_box_dom"/>
</dbReference>
<gene>
    <name evidence="5" type="ORF">BaRGS_00004144</name>
</gene>
<feature type="domain" description="HMG box" evidence="4">
    <location>
        <begin position="204"/>
        <end position="272"/>
    </location>
</feature>
<keyword evidence="2" id="KW-0539">Nucleus</keyword>
<feature type="region of interest" description="Disordered" evidence="3">
    <location>
        <begin position="286"/>
        <end position="315"/>
    </location>
</feature>
<feature type="compositionally biased region" description="Basic residues" evidence="3">
    <location>
        <begin position="291"/>
        <end position="300"/>
    </location>
</feature>
<proteinExistence type="predicted"/>
<dbReference type="SUPFAM" id="SSF47095">
    <property type="entry name" value="HMG-box"/>
    <property type="match status" value="1"/>
</dbReference>
<dbReference type="Pfam" id="PF00505">
    <property type="entry name" value="HMG_box"/>
    <property type="match status" value="1"/>
</dbReference>
<dbReference type="GO" id="GO:0003677">
    <property type="term" value="F:DNA binding"/>
    <property type="evidence" value="ECO:0007669"/>
    <property type="project" value="UniProtKB-UniRule"/>
</dbReference>
<evidence type="ECO:0000259" key="4">
    <source>
        <dbReference type="PROSITE" id="PS50118"/>
    </source>
</evidence>
<dbReference type="Proteomes" id="UP001519460">
    <property type="component" value="Unassembled WGS sequence"/>
</dbReference>
<name>A0ABD0LZV1_9CAEN</name>
<dbReference type="GO" id="GO:0005634">
    <property type="term" value="C:nucleus"/>
    <property type="evidence" value="ECO:0007669"/>
    <property type="project" value="UniProtKB-UniRule"/>
</dbReference>
<dbReference type="AlphaFoldDB" id="A0ABD0LZV1"/>
<keyword evidence="6" id="KW-1185">Reference proteome</keyword>
<accession>A0ABD0LZV1</accession>
<dbReference type="PANTHER" id="PTHR48112">
    <property type="entry name" value="HIGH MOBILITY GROUP PROTEIN DSP1"/>
    <property type="match status" value="1"/>
</dbReference>
<evidence type="ECO:0000313" key="6">
    <source>
        <dbReference type="Proteomes" id="UP001519460"/>
    </source>
</evidence>
<evidence type="ECO:0000313" key="5">
    <source>
        <dbReference type="EMBL" id="KAK7504658.1"/>
    </source>
</evidence>
<dbReference type="InterPro" id="IPR050342">
    <property type="entry name" value="HMGB"/>
</dbReference>
<evidence type="ECO:0000256" key="1">
    <source>
        <dbReference type="ARBA" id="ARBA00023125"/>
    </source>
</evidence>
<feature type="DNA-binding region" description="HMG box" evidence="2">
    <location>
        <begin position="204"/>
        <end position="272"/>
    </location>
</feature>
<dbReference type="EMBL" id="JACVVK020000014">
    <property type="protein sequence ID" value="KAK7504658.1"/>
    <property type="molecule type" value="Genomic_DNA"/>
</dbReference>
<comment type="caution">
    <text evidence="5">The sequence shown here is derived from an EMBL/GenBank/DDBJ whole genome shotgun (WGS) entry which is preliminary data.</text>
</comment>
<dbReference type="PROSITE" id="PS50118">
    <property type="entry name" value="HMG_BOX_2"/>
    <property type="match status" value="1"/>
</dbReference>
<dbReference type="PANTHER" id="PTHR48112:SF22">
    <property type="entry name" value="MITOCHONDRIAL TRANSCRIPTION FACTOR A, ISOFORM B"/>
    <property type="match status" value="1"/>
</dbReference>
<sequence>MYIDSSRLKELAAESTFIPKSIRRRRKSTMDVFAPNPLRASSHLTHNAESEESVASYLLKEIDLLSQAALQINQPPAKTSLGLDVATSAHNHEENCPQKPPKHHSLCSVDPVFCLSGIPCASLAHDGSMETFDLVEYADCCKETSPSDGLKGLNCQMAEVTISKCGDDLPTASSSTENSSTEEEWTKIKEWKNLNTARRDATEPRRPKNGFLRFSSKFRREIAARHPRLDNRDISKLLGAKWRKMTAEEKRPYEQEFAQDIRKIRDKNPRWRYAPARYSQDELVEPMPNRLRPHDKIKRKKYEDVLQQEPRWTDE</sequence>
<dbReference type="Gene3D" id="1.10.30.10">
    <property type="entry name" value="High mobility group box domain"/>
    <property type="match status" value="1"/>
</dbReference>
<organism evidence="5 6">
    <name type="scientific">Batillaria attramentaria</name>
    <dbReference type="NCBI Taxonomy" id="370345"/>
    <lineage>
        <taxon>Eukaryota</taxon>
        <taxon>Metazoa</taxon>
        <taxon>Spiralia</taxon>
        <taxon>Lophotrochozoa</taxon>
        <taxon>Mollusca</taxon>
        <taxon>Gastropoda</taxon>
        <taxon>Caenogastropoda</taxon>
        <taxon>Sorbeoconcha</taxon>
        <taxon>Cerithioidea</taxon>
        <taxon>Batillariidae</taxon>
        <taxon>Batillaria</taxon>
    </lineage>
</organism>
<dbReference type="InterPro" id="IPR036910">
    <property type="entry name" value="HMG_box_dom_sf"/>
</dbReference>
<evidence type="ECO:0000256" key="2">
    <source>
        <dbReference type="PROSITE-ProRule" id="PRU00267"/>
    </source>
</evidence>
<reference evidence="5 6" key="1">
    <citation type="journal article" date="2023" name="Sci. Data">
        <title>Genome assembly of the Korean intertidal mud-creeper Batillaria attramentaria.</title>
        <authorList>
            <person name="Patra A.K."/>
            <person name="Ho P.T."/>
            <person name="Jun S."/>
            <person name="Lee S.J."/>
            <person name="Kim Y."/>
            <person name="Won Y.J."/>
        </authorList>
    </citation>
    <scope>NUCLEOTIDE SEQUENCE [LARGE SCALE GENOMIC DNA]</scope>
    <source>
        <strain evidence="5">Wonlab-2016</strain>
    </source>
</reference>
<evidence type="ECO:0000256" key="3">
    <source>
        <dbReference type="SAM" id="MobiDB-lite"/>
    </source>
</evidence>